<evidence type="ECO:0000313" key="2">
    <source>
        <dbReference type="EMBL" id="CAL4190610.1"/>
    </source>
</evidence>
<dbReference type="InterPro" id="IPR010255">
    <property type="entry name" value="Haem_peroxidase_sf"/>
</dbReference>
<dbReference type="GO" id="GO:0006979">
    <property type="term" value="P:response to oxidative stress"/>
    <property type="evidence" value="ECO:0007669"/>
    <property type="project" value="InterPro"/>
</dbReference>
<dbReference type="PRINTS" id="PR00457">
    <property type="entry name" value="ANPEROXIDASE"/>
</dbReference>
<evidence type="ECO:0008006" key="4">
    <source>
        <dbReference type="Google" id="ProtNLM"/>
    </source>
</evidence>
<reference evidence="2 3" key="1">
    <citation type="submission" date="2024-05" db="EMBL/GenBank/DDBJ databases">
        <authorList>
            <person name="Wallberg A."/>
        </authorList>
    </citation>
    <scope>NUCLEOTIDE SEQUENCE [LARGE SCALE GENOMIC DNA]</scope>
</reference>
<name>A0AAV2SIE3_MEGNR</name>
<proteinExistence type="predicted"/>
<comment type="caution">
    <text evidence="2">The sequence shown here is derived from an EMBL/GenBank/DDBJ whole genome shotgun (WGS) entry which is preliminary data.</text>
</comment>
<dbReference type="Proteomes" id="UP001497623">
    <property type="component" value="Unassembled WGS sequence"/>
</dbReference>
<protein>
    <recommendedName>
        <fullName evidence="4">Chorion peroxidase</fullName>
    </recommendedName>
</protein>
<keyword evidence="3" id="KW-1185">Reference proteome</keyword>
<evidence type="ECO:0000256" key="1">
    <source>
        <dbReference type="ARBA" id="ARBA00022559"/>
    </source>
</evidence>
<dbReference type="Pfam" id="PF03098">
    <property type="entry name" value="An_peroxidase"/>
    <property type="match status" value="1"/>
</dbReference>
<dbReference type="EMBL" id="CAXKWB010067142">
    <property type="protein sequence ID" value="CAL4190610.1"/>
    <property type="molecule type" value="Genomic_DNA"/>
</dbReference>
<dbReference type="PANTHER" id="PTHR11475">
    <property type="entry name" value="OXIDASE/PEROXIDASE"/>
    <property type="match status" value="1"/>
</dbReference>
<keyword evidence="1" id="KW-0560">Oxidoreductase</keyword>
<dbReference type="GO" id="GO:0004601">
    <property type="term" value="F:peroxidase activity"/>
    <property type="evidence" value="ECO:0007669"/>
    <property type="project" value="UniProtKB-KW"/>
</dbReference>
<dbReference type="InterPro" id="IPR019791">
    <property type="entry name" value="Haem_peroxidase_animal"/>
</dbReference>
<dbReference type="InterPro" id="IPR037120">
    <property type="entry name" value="Haem_peroxidase_sf_animal"/>
</dbReference>
<dbReference type="SUPFAM" id="SSF48113">
    <property type="entry name" value="Heme-dependent peroxidases"/>
    <property type="match status" value="1"/>
</dbReference>
<organism evidence="2 3">
    <name type="scientific">Meganyctiphanes norvegica</name>
    <name type="common">Northern krill</name>
    <name type="synonym">Thysanopoda norvegica</name>
    <dbReference type="NCBI Taxonomy" id="48144"/>
    <lineage>
        <taxon>Eukaryota</taxon>
        <taxon>Metazoa</taxon>
        <taxon>Ecdysozoa</taxon>
        <taxon>Arthropoda</taxon>
        <taxon>Crustacea</taxon>
        <taxon>Multicrustacea</taxon>
        <taxon>Malacostraca</taxon>
        <taxon>Eumalacostraca</taxon>
        <taxon>Eucarida</taxon>
        <taxon>Euphausiacea</taxon>
        <taxon>Euphausiidae</taxon>
        <taxon>Meganyctiphanes</taxon>
    </lineage>
</organism>
<dbReference type="PANTHER" id="PTHR11475:SF106">
    <property type="entry name" value="CURLY SU"/>
    <property type="match status" value="1"/>
</dbReference>
<sequence length="447" mass="50192">MSSNFTYAHLIVFAMSVTLKIESKYQQGQSHTLLNCSSEKILKGLGDVCITYSSVNQAFHQALSKTTVVPPDGDWEPEDIAPLGEVLLDTAATLSQLYGLSRHDIWKSLPKLDVSKTAIAGYCPDYASPMTCVPGKYRRTDGLCNNLKNPTWGATRATFERLLLPAYSDGIGSPKTQGHAGGYLPEPRHVSALLHKDEGFHDHAATLLLVAWGQFMDHDFTLTATPLDSLTRNEFEDCCHLPPALKHPLCMEINIPKDDAFYKLFNQDCMDFVRAFTGVRQDCKLGPRAPFNILPGVIDGNTVYGATEAHANKIRSHVGGLLKGNHHFQHLGLKELMPAKTDVPEEGCTRFSQNQFCFEGGEIRVNENLILTTIHTLMFREHNRICTQLNEINPHWDDEKVYQETRRIVIAEIQHITYDEFLPQLLGSEVMTQYGLHLQKESYLESY</sequence>
<dbReference type="PROSITE" id="PS50292">
    <property type="entry name" value="PEROXIDASE_3"/>
    <property type="match status" value="1"/>
</dbReference>
<dbReference type="Gene3D" id="1.10.640.10">
    <property type="entry name" value="Haem peroxidase domain superfamily, animal type"/>
    <property type="match status" value="1"/>
</dbReference>
<keyword evidence="1" id="KW-0575">Peroxidase</keyword>
<feature type="non-terminal residue" evidence="2">
    <location>
        <position position="447"/>
    </location>
</feature>
<evidence type="ECO:0000313" key="3">
    <source>
        <dbReference type="Proteomes" id="UP001497623"/>
    </source>
</evidence>
<dbReference type="AlphaFoldDB" id="A0AAV2SIE3"/>
<gene>
    <name evidence="2" type="ORF">MNOR_LOCUS36509</name>
</gene>
<accession>A0AAV2SIE3</accession>
<dbReference type="GO" id="GO:0020037">
    <property type="term" value="F:heme binding"/>
    <property type="evidence" value="ECO:0007669"/>
    <property type="project" value="InterPro"/>
</dbReference>